<dbReference type="PROSITE" id="PS50110">
    <property type="entry name" value="RESPONSE_REGULATORY"/>
    <property type="match status" value="1"/>
</dbReference>
<dbReference type="EMBL" id="CP138858">
    <property type="protein sequence ID" value="WPJ96403.1"/>
    <property type="molecule type" value="Genomic_DNA"/>
</dbReference>
<dbReference type="Pfam" id="PF00072">
    <property type="entry name" value="Response_reg"/>
    <property type="match status" value="1"/>
</dbReference>
<sequence>MQIINSKCLNDVDPVVVVDDSVIDLTITKRVYARSKLKNPLVTFPSGAAFLEYMEAAQMGTSPVPAMVLMDINMPSMNGFETISELRKVSDFTEIPIIVMLTNSDSEQDLEKSLQVGANGFQTKDFDIERYTEFFNSLAAD</sequence>
<dbReference type="InterPro" id="IPR011006">
    <property type="entry name" value="CheY-like_superfamily"/>
</dbReference>
<dbReference type="InterPro" id="IPR001789">
    <property type="entry name" value="Sig_transdc_resp-reg_receiver"/>
</dbReference>
<evidence type="ECO:0000313" key="3">
    <source>
        <dbReference type="EMBL" id="WPJ96403.1"/>
    </source>
</evidence>
<gene>
    <name evidence="3" type="ORF">SH580_01640</name>
</gene>
<name>A0ABZ0RMS2_9BACT</name>
<feature type="domain" description="Response regulatory" evidence="2">
    <location>
        <begin position="14"/>
        <end position="139"/>
    </location>
</feature>
<dbReference type="PANTHER" id="PTHR44520">
    <property type="entry name" value="RESPONSE REGULATOR RCP1-RELATED"/>
    <property type="match status" value="1"/>
</dbReference>
<evidence type="ECO:0000313" key="4">
    <source>
        <dbReference type="Proteomes" id="UP001324993"/>
    </source>
</evidence>
<keyword evidence="4" id="KW-1185">Reference proteome</keyword>
<evidence type="ECO:0000256" key="1">
    <source>
        <dbReference type="PROSITE-ProRule" id="PRU00169"/>
    </source>
</evidence>
<dbReference type="Proteomes" id="UP001324993">
    <property type="component" value="Chromosome"/>
</dbReference>
<dbReference type="SUPFAM" id="SSF52172">
    <property type="entry name" value="CheY-like"/>
    <property type="match status" value="1"/>
</dbReference>
<keyword evidence="1" id="KW-0597">Phosphoprotein</keyword>
<evidence type="ECO:0000259" key="2">
    <source>
        <dbReference type="PROSITE" id="PS50110"/>
    </source>
</evidence>
<dbReference type="RefSeq" id="WP_319833262.1">
    <property type="nucleotide sequence ID" value="NZ_CP138858.1"/>
</dbReference>
<proteinExistence type="predicted"/>
<organism evidence="3 4">
    <name type="scientific">Coraliomargarita algicola</name>
    <dbReference type="NCBI Taxonomy" id="3092156"/>
    <lineage>
        <taxon>Bacteria</taxon>
        <taxon>Pseudomonadati</taxon>
        <taxon>Verrucomicrobiota</taxon>
        <taxon>Opitutia</taxon>
        <taxon>Puniceicoccales</taxon>
        <taxon>Coraliomargaritaceae</taxon>
        <taxon>Coraliomargarita</taxon>
    </lineage>
</organism>
<protein>
    <submittedName>
        <fullName evidence="3">Response regulator</fullName>
    </submittedName>
</protein>
<dbReference type="Gene3D" id="3.40.50.2300">
    <property type="match status" value="1"/>
</dbReference>
<reference evidence="3 4" key="1">
    <citation type="submission" date="2023-11" db="EMBL/GenBank/DDBJ databases">
        <title>Coraliomargarita sp. nov., isolated from marine algae.</title>
        <authorList>
            <person name="Lee J.K."/>
            <person name="Baek J.H."/>
            <person name="Kim J.M."/>
            <person name="Choi D.G."/>
            <person name="Jeon C.O."/>
        </authorList>
    </citation>
    <scope>NUCLEOTIDE SEQUENCE [LARGE SCALE GENOMIC DNA]</scope>
    <source>
        <strain evidence="3 4">J2-16</strain>
    </source>
</reference>
<accession>A0ABZ0RMS2</accession>
<dbReference type="SMART" id="SM00448">
    <property type="entry name" value="REC"/>
    <property type="match status" value="1"/>
</dbReference>
<dbReference type="InterPro" id="IPR052893">
    <property type="entry name" value="TCS_response_regulator"/>
</dbReference>
<feature type="modified residue" description="4-aspartylphosphate" evidence="1">
    <location>
        <position position="71"/>
    </location>
</feature>